<dbReference type="InParanoid" id="A0A0H2R1T2"/>
<evidence type="ECO:0000313" key="2">
    <source>
        <dbReference type="EMBL" id="KLO05287.1"/>
    </source>
</evidence>
<sequence>MISESSQTTSSPVSEQHNSPTGEALNVTVDAGISGPAASLLPPPPSYSSSASTSIIDNFGFPLGYFVIRSLATGRVLDVASDSQKDGGEVILWPAKESSLVEGFRKPEAENQVFYIDQSGALCCRNSGHAIDVEDGRLVQRHRRPITYPYPNAFSHPLPQFRFDHTTGRISVDFECDPTYTPSQGDAWKKKTYLLASIPKRKPKSLLSSVLSNPLSAFGLPSPGPKSPTNATIEDMRDSGLDLREDELVERDWEETEEVDDSPDWHRYVRVIGVSRPSGFEGDDDGEADLSLAARERRTWEVLPLRNARASTSKTSRPT</sequence>
<gene>
    <name evidence="2" type="ORF">SCHPADRAFT_839583</name>
</gene>
<name>A0A0H2R1T2_9AGAM</name>
<dbReference type="OrthoDB" id="9895617at2759"/>
<organism evidence="2 3">
    <name type="scientific">Schizopora paradoxa</name>
    <dbReference type="NCBI Taxonomy" id="27342"/>
    <lineage>
        <taxon>Eukaryota</taxon>
        <taxon>Fungi</taxon>
        <taxon>Dikarya</taxon>
        <taxon>Basidiomycota</taxon>
        <taxon>Agaricomycotina</taxon>
        <taxon>Agaricomycetes</taxon>
        <taxon>Hymenochaetales</taxon>
        <taxon>Schizoporaceae</taxon>
        <taxon>Schizopora</taxon>
    </lineage>
</organism>
<dbReference type="AlphaFoldDB" id="A0A0H2R1T2"/>
<keyword evidence="3" id="KW-1185">Reference proteome</keyword>
<feature type="region of interest" description="Disordered" evidence="1">
    <location>
        <begin position="1"/>
        <end position="22"/>
    </location>
</feature>
<proteinExistence type="predicted"/>
<dbReference type="InterPro" id="IPR035992">
    <property type="entry name" value="Ricin_B-like_lectins"/>
</dbReference>
<protein>
    <submittedName>
        <fullName evidence="2">Uncharacterized protein</fullName>
    </submittedName>
</protein>
<reference evidence="2 3" key="1">
    <citation type="submission" date="2015-04" db="EMBL/GenBank/DDBJ databases">
        <title>Complete genome sequence of Schizopora paradoxa KUC8140, a cosmopolitan wood degrader in East Asia.</title>
        <authorList>
            <consortium name="DOE Joint Genome Institute"/>
            <person name="Min B."/>
            <person name="Park H."/>
            <person name="Jang Y."/>
            <person name="Kim J.-J."/>
            <person name="Kim K.H."/>
            <person name="Pangilinan J."/>
            <person name="Lipzen A."/>
            <person name="Riley R."/>
            <person name="Grigoriev I.V."/>
            <person name="Spatafora J.W."/>
            <person name="Choi I.-G."/>
        </authorList>
    </citation>
    <scope>NUCLEOTIDE SEQUENCE [LARGE SCALE GENOMIC DNA]</scope>
    <source>
        <strain evidence="2 3">KUC8140</strain>
    </source>
</reference>
<dbReference type="Proteomes" id="UP000053477">
    <property type="component" value="Unassembled WGS sequence"/>
</dbReference>
<evidence type="ECO:0000256" key="1">
    <source>
        <dbReference type="SAM" id="MobiDB-lite"/>
    </source>
</evidence>
<feature type="compositionally biased region" description="Low complexity" evidence="1">
    <location>
        <begin position="1"/>
        <end position="16"/>
    </location>
</feature>
<dbReference type="EMBL" id="KQ086332">
    <property type="protein sequence ID" value="KLO05287.1"/>
    <property type="molecule type" value="Genomic_DNA"/>
</dbReference>
<evidence type="ECO:0000313" key="3">
    <source>
        <dbReference type="Proteomes" id="UP000053477"/>
    </source>
</evidence>
<dbReference type="STRING" id="27342.A0A0H2R1T2"/>
<dbReference type="Gene3D" id="2.80.10.50">
    <property type="match status" value="1"/>
</dbReference>
<accession>A0A0H2R1T2</accession>
<dbReference type="SUPFAM" id="SSF50370">
    <property type="entry name" value="Ricin B-like lectins"/>
    <property type="match status" value="1"/>
</dbReference>